<dbReference type="OrthoDB" id="9255488at2"/>
<sequence>MSMNHHMLAKTTTDAVLANFKSGAWGCLEENIGPSLYRVGCDSVFPSPDASFYDPNTKKQINFEFKPDTETKRGILTGLGQTIAYLKKSHASFLVIPEYIEDFAIANYMESIFNDVIDNKLAVGLIAFHNKDPKQVKILRNVSVSNALAQTSDMVNSRFWAKHQDLPIPLFHLILHCFYLKKIKIINVDAYEYCWDNYIAPPSILTTFLPQPIFDIQGNSIKTLGGKKDILFFEKNLAKIRTLTGSDKLDAITKLHKDMDKKFVGDNYFNSIKKNFITFCKHVKVIDSNYELTELGLKIYHLGVVNGPNSRLFKDYFLNLILLHGKHLDLIFDLDKLSSNPIKYNLSFEKLKLELESDYELKGMIKRNTNRQARSSSTVSFLKYETILWKALDIFTMEGNRPIFNWKKIVEVCSLPEL</sequence>
<accession>A0A3A8E1X3</accession>
<organism evidence="1 2">
    <name type="scientific">Acinetobacter tianfuensis</name>
    <dbReference type="NCBI Taxonomy" id="2419603"/>
    <lineage>
        <taxon>Bacteria</taxon>
        <taxon>Pseudomonadati</taxon>
        <taxon>Pseudomonadota</taxon>
        <taxon>Gammaproteobacteria</taxon>
        <taxon>Moraxellales</taxon>
        <taxon>Moraxellaceae</taxon>
        <taxon>Acinetobacter</taxon>
    </lineage>
</organism>
<name>A0A3A8E1X3_9GAMM</name>
<dbReference type="RefSeq" id="WP_012268407.1">
    <property type="nucleotide sequence ID" value="NZ_RAXV01000054.1"/>
</dbReference>
<comment type="caution">
    <text evidence="1">The sequence shown here is derived from an EMBL/GenBank/DDBJ whole genome shotgun (WGS) entry which is preliminary data.</text>
</comment>
<proteinExistence type="predicted"/>
<dbReference type="Proteomes" id="UP000282388">
    <property type="component" value="Unassembled WGS sequence"/>
</dbReference>
<evidence type="ECO:0000313" key="1">
    <source>
        <dbReference type="EMBL" id="RKG29182.1"/>
    </source>
</evidence>
<dbReference type="AlphaFoldDB" id="A0A3A8E1X3"/>
<evidence type="ECO:0000313" key="2">
    <source>
        <dbReference type="Proteomes" id="UP000282388"/>
    </source>
</evidence>
<keyword evidence="2" id="KW-1185">Reference proteome</keyword>
<gene>
    <name evidence="1" type="ORF">D7V32_16155</name>
</gene>
<reference evidence="1 2" key="1">
    <citation type="submission" date="2018-09" db="EMBL/GenBank/DDBJ databases">
        <title>The draft genome of Acinetobacter spp. strains.</title>
        <authorList>
            <person name="Qin J."/>
            <person name="Feng Y."/>
            <person name="Zong Z."/>
        </authorList>
    </citation>
    <scope>NUCLEOTIDE SEQUENCE [LARGE SCALE GENOMIC DNA]</scope>
    <source>
        <strain evidence="1 2">WCHAc060012</strain>
    </source>
</reference>
<protein>
    <submittedName>
        <fullName evidence="1">Uncharacterized protein</fullName>
    </submittedName>
</protein>
<dbReference type="EMBL" id="RAXV01000054">
    <property type="protein sequence ID" value="RKG29182.1"/>
    <property type="molecule type" value="Genomic_DNA"/>
</dbReference>